<dbReference type="Pfam" id="PF06985">
    <property type="entry name" value="HET"/>
    <property type="match status" value="1"/>
</dbReference>
<evidence type="ECO:0000313" key="2">
    <source>
        <dbReference type="EMBL" id="OAG21540.1"/>
    </source>
</evidence>
<dbReference type="STRING" id="5599.A0A177DQP8"/>
<dbReference type="VEuPathDB" id="FungiDB:CC77DRAFT_807279"/>
<protein>
    <submittedName>
        <fullName evidence="2">HET-domain-containing protein</fullName>
    </submittedName>
</protein>
<evidence type="ECO:0000313" key="3">
    <source>
        <dbReference type="Proteomes" id="UP000077248"/>
    </source>
</evidence>
<dbReference type="AlphaFoldDB" id="A0A177DQP8"/>
<name>A0A177DQP8_ALTAL</name>
<dbReference type="Proteomes" id="UP000077248">
    <property type="component" value="Unassembled WGS sequence"/>
</dbReference>
<dbReference type="RefSeq" id="XP_018386961.1">
    <property type="nucleotide sequence ID" value="XM_018533286.1"/>
</dbReference>
<proteinExistence type="predicted"/>
<feature type="domain" description="Heterokaryon incompatibility" evidence="1">
    <location>
        <begin position="226"/>
        <end position="404"/>
    </location>
</feature>
<evidence type="ECO:0000259" key="1">
    <source>
        <dbReference type="Pfam" id="PF06985"/>
    </source>
</evidence>
<dbReference type="PANTHER" id="PTHR33112:SF10">
    <property type="entry name" value="TOL"/>
    <property type="match status" value="1"/>
</dbReference>
<dbReference type="GeneID" id="29118880"/>
<dbReference type="OMA" id="VGFIWID"/>
<gene>
    <name evidence="2" type="ORF">CC77DRAFT_807279</name>
</gene>
<keyword evidence="3" id="KW-1185">Reference proteome</keyword>
<dbReference type="KEGG" id="aalt:CC77DRAFT_807279"/>
<accession>A0A177DQP8</accession>
<sequence>MLCKICVGMLRGGRGELWAGTHDLTFDHHKTTTSLRRSREADCSICISLANVLRHDMDLLEDQPISIKASLRRLPDDKPDEKKYCLDFDLNRLYNRIYLLKETNPKNRRLRTPRSLDTSSEEVFEVAQSWMKDCKCGDFWKEPGERFYPKRLLDLEQLRGANGITDIDSLTILSEHGDVERKKVYLIETDEVFVQRSIGATELSMKVWDSKKKNKSVRKEQKNHRYVTLSHCWGKPKSVQGQLRLDETTKERFKREGIELRELPKTFRDAILFACRLDKVGFIWIDSMCIIQPTESYSNRSKESVKDWLEQSRTMDQIYRGSFLNISATAAVDGDQGLFFSRRPEYLWEDEINVNYSGTNLFGSEKIGSTERDQLTRCTVIDVSFWDELVENAAVNRRGWVLQERLMAPRVLHFCRDQIAWECAEFEDAEGHPEMNLTLRAKLGSIVDEGRLKDLTPEAGRTLRNNRLNGFPDPDKDMTDLYIYELWKHIVEVYSRTQLTVSSDKLIALSGIARRFCEGNSKLFTLPNKYIAGLWSQNLESQLLWQVNELFRDGVFENPARRDATRAPSFSWASIDTPHGVTYPDVTDYKPEETSERRTRAHNQPKELMLEVLKHRIKLSDEDNKFGMVVQGRLLLKPRYLRRIELRRLHPPLRVPYSWRLKPDASTSEVVQTTSKAARPLENANLYLDAPESDVDIFFDDAELYCMPVAYGERTVRESSRYLYCLLLKLEKHVEFDPEANASNKRRVGLSPPTQYPMFRRIGITKLSNHLDKDAQNALMSEDNKLEICLD</sequence>
<dbReference type="EMBL" id="KV441476">
    <property type="protein sequence ID" value="OAG21540.1"/>
    <property type="molecule type" value="Genomic_DNA"/>
</dbReference>
<organism evidence="2 3">
    <name type="scientific">Alternaria alternata</name>
    <name type="common">Alternaria rot fungus</name>
    <name type="synonym">Torula alternata</name>
    <dbReference type="NCBI Taxonomy" id="5599"/>
    <lineage>
        <taxon>Eukaryota</taxon>
        <taxon>Fungi</taxon>
        <taxon>Dikarya</taxon>
        <taxon>Ascomycota</taxon>
        <taxon>Pezizomycotina</taxon>
        <taxon>Dothideomycetes</taxon>
        <taxon>Pleosporomycetidae</taxon>
        <taxon>Pleosporales</taxon>
        <taxon>Pleosporineae</taxon>
        <taxon>Pleosporaceae</taxon>
        <taxon>Alternaria</taxon>
        <taxon>Alternaria sect. Alternaria</taxon>
        <taxon>Alternaria alternata complex</taxon>
    </lineage>
</organism>
<reference evidence="2 3" key="1">
    <citation type="submission" date="2016-05" db="EMBL/GenBank/DDBJ databases">
        <title>Comparative analysis of secretome profiles of manganese(II)-oxidizing ascomycete fungi.</title>
        <authorList>
            <consortium name="DOE Joint Genome Institute"/>
            <person name="Zeiner C.A."/>
            <person name="Purvine S.O."/>
            <person name="Zink E.M."/>
            <person name="Wu S."/>
            <person name="Pasa-Tolic L."/>
            <person name="Chaput D.L."/>
            <person name="Haridas S."/>
            <person name="Grigoriev I.V."/>
            <person name="Santelli C.M."/>
            <person name="Hansel C.M."/>
        </authorList>
    </citation>
    <scope>NUCLEOTIDE SEQUENCE [LARGE SCALE GENOMIC DNA]</scope>
    <source>
        <strain evidence="2 3">SRC1lrK2f</strain>
    </source>
</reference>
<dbReference type="InterPro" id="IPR010730">
    <property type="entry name" value="HET"/>
</dbReference>
<dbReference type="PANTHER" id="PTHR33112">
    <property type="entry name" value="DOMAIN PROTEIN, PUTATIVE-RELATED"/>
    <property type="match status" value="1"/>
</dbReference>